<keyword evidence="3" id="KW-0433">Leucine-rich repeat</keyword>
<keyword evidence="16" id="KW-1185">Reference proteome</keyword>
<protein>
    <recommendedName>
        <fullName evidence="14">Leucine-rich repeat-containing N-terminal plant-type domain-containing protein</fullName>
    </recommendedName>
</protein>
<dbReference type="GO" id="GO:0009742">
    <property type="term" value="P:brassinosteroid mediated signaling pathway"/>
    <property type="evidence" value="ECO:0007669"/>
    <property type="project" value="UniProtKB-KW"/>
</dbReference>
<feature type="region of interest" description="Disordered" evidence="11">
    <location>
        <begin position="496"/>
        <end position="517"/>
    </location>
</feature>
<evidence type="ECO:0000313" key="16">
    <source>
        <dbReference type="Proteomes" id="UP000604825"/>
    </source>
</evidence>
<dbReference type="InterPro" id="IPR032675">
    <property type="entry name" value="LRR_dom_sf"/>
</dbReference>
<dbReference type="GO" id="GO:0016020">
    <property type="term" value="C:membrane"/>
    <property type="evidence" value="ECO:0007669"/>
    <property type="project" value="UniProtKB-SubCell"/>
</dbReference>
<dbReference type="Proteomes" id="UP000604825">
    <property type="component" value="Unassembled WGS sequence"/>
</dbReference>
<name>A0A811QKH5_9POAL</name>
<dbReference type="InterPro" id="IPR013210">
    <property type="entry name" value="LRR_N_plant-typ"/>
</dbReference>
<comment type="subcellular location">
    <subcellularLocation>
        <location evidence="1">Membrane</location>
        <topology evidence="1">Single-pass type I membrane protein</topology>
    </subcellularLocation>
</comment>
<evidence type="ECO:0000256" key="2">
    <source>
        <dbReference type="ARBA" id="ARBA00009592"/>
    </source>
</evidence>
<dbReference type="InterPro" id="IPR046956">
    <property type="entry name" value="RLP23-like"/>
</dbReference>
<keyword evidence="4" id="KW-1070">Brassinosteroid signaling pathway</keyword>
<evidence type="ECO:0000256" key="4">
    <source>
        <dbReference type="ARBA" id="ARBA00022626"/>
    </source>
</evidence>
<comment type="caution">
    <text evidence="15">The sequence shown here is derived from an EMBL/GenBank/DDBJ whole genome shotgun (WGS) entry which is preliminary data.</text>
</comment>
<evidence type="ECO:0000256" key="12">
    <source>
        <dbReference type="SAM" id="Phobius"/>
    </source>
</evidence>
<keyword evidence="9 12" id="KW-0472">Membrane</keyword>
<feature type="domain" description="Leucine-rich repeat-containing N-terminal plant-type" evidence="14">
    <location>
        <begin position="43"/>
        <end position="82"/>
    </location>
</feature>
<dbReference type="AlphaFoldDB" id="A0A811QKH5"/>
<dbReference type="PANTHER" id="PTHR48063">
    <property type="entry name" value="LRR RECEPTOR-LIKE KINASE"/>
    <property type="match status" value="1"/>
</dbReference>
<evidence type="ECO:0000256" key="1">
    <source>
        <dbReference type="ARBA" id="ARBA00004479"/>
    </source>
</evidence>
<proteinExistence type="inferred from homology"/>
<feature type="signal peptide" evidence="13">
    <location>
        <begin position="1"/>
        <end position="24"/>
    </location>
</feature>
<dbReference type="Pfam" id="PF08263">
    <property type="entry name" value="LRRNT_2"/>
    <property type="match status" value="1"/>
</dbReference>
<keyword evidence="5 12" id="KW-0812">Transmembrane</keyword>
<reference evidence="15" key="1">
    <citation type="submission" date="2020-10" db="EMBL/GenBank/DDBJ databases">
        <authorList>
            <person name="Han B."/>
            <person name="Lu T."/>
            <person name="Zhao Q."/>
            <person name="Huang X."/>
            <person name="Zhao Y."/>
        </authorList>
    </citation>
    <scope>NUCLEOTIDE SEQUENCE</scope>
</reference>
<dbReference type="InterPro" id="IPR001611">
    <property type="entry name" value="Leu-rich_rpt"/>
</dbReference>
<evidence type="ECO:0000256" key="6">
    <source>
        <dbReference type="ARBA" id="ARBA00022729"/>
    </source>
</evidence>
<organism evidence="15 16">
    <name type="scientific">Miscanthus lutarioriparius</name>
    <dbReference type="NCBI Taxonomy" id="422564"/>
    <lineage>
        <taxon>Eukaryota</taxon>
        <taxon>Viridiplantae</taxon>
        <taxon>Streptophyta</taxon>
        <taxon>Embryophyta</taxon>
        <taxon>Tracheophyta</taxon>
        <taxon>Spermatophyta</taxon>
        <taxon>Magnoliopsida</taxon>
        <taxon>Liliopsida</taxon>
        <taxon>Poales</taxon>
        <taxon>Poaceae</taxon>
        <taxon>PACMAD clade</taxon>
        <taxon>Panicoideae</taxon>
        <taxon>Andropogonodae</taxon>
        <taxon>Andropogoneae</taxon>
        <taxon>Saccharinae</taxon>
        <taxon>Miscanthus</taxon>
    </lineage>
</organism>
<gene>
    <name evidence="15" type="ORF">NCGR_LOCUS40199</name>
</gene>
<evidence type="ECO:0000256" key="13">
    <source>
        <dbReference type="SAM" id="SignalP"/>
    </source>
</evidence>
<evidence type="ECO:0000259" key="14">
    <source>
        <dbReference type="Pfam" id="PF08263"/>
    </source>
</evidence>
<evidence type="ECO:0000256" key="9">
    <source>
        <dbReference type="ARBA" id="ARBA00023136"/>
    </source>
</evidence>
<dbReference type="OrthoDB" id="686342at2759"/>
<dbReference type="FunFam" id="3.80.10.10:FF:000400">
    <property type="entry name" value="Nuclear pore complex protein NUP107"/>
    <property type="match status" value="1"/>
</dbReference>
<dbReference type="Pfam" id="PF00560">
    <property type="entry name" value="LRR_1"/>
    <property type="match status" value="6"/>
</dbReference>
<evidence type="ECO:0000256" key="7">
    <source>
        <dbReference type="ARBA" id="ARBA00022737"/>
    </source>
</evidence>
<dbReference type="SUPFAM" id="SSF52058">
    <property type="entry name" value="L domain-like"/>
    <property type="match status" value="2"/>
</dbReference>
<keyword evidence="10" id="KW-0325">Glycoprotein</keyword>
<feature type="chain" id="PRO_5032840113" description="Leucine-rich repeat-containing N-terminal plant-type domain-containing protein" evidence="13">
    <location>
        <begin position="25"/>
        <end position="584"/>
    </location>
</feature>
<evidence type="ECO:0000256" key="8">
    <source>
        <dbReference type="ARBA" id="ARBA00022989"/>
    </source>
</evidence>
<keyword evidence="7" id="KW-0677">Repeat</keyword>
<feature type="transmembrane region" description="Helical" evidence="12">
    <location>
        <begin position="553"/>
        <end position="574"/>
    </location>
</feature>
<dbReference type="FunFam" id="3.80.10.10:FF:000649">
    <property type="entry name" value="Leucine Rich Repeat family protein"/>
    <property type="match status" value="1"/>
</dbReference>
<accession>A0A811QKH5</accession>
<dbReference type="EMBL" id="CAJGYO010000010">
    <property type="protein sequence ID" value="CAD6256696.1"/>
    <property type="molecule type" value="Genomic_DNA"/>
</dbReference>
<keyword evidence="8 12" id="KW-1133">Transmembrane helix</keyword>
<feature type="transmembrane region" description="Helical" evidence="12">
    <location>
        <begin position="524"/>
        <end position="546"/>
    </location>
</feature>
<evidence type="ECO:0000256" key="5">
    <source>
        <dbReference type="ARBA" id="ARBA00022692"/>
    </source>
</evidence>
<dbReference type="FunFam" id="3.80.10.10:FF:000111">
    <property type="entry name" value="LRR receptor-like serine/threonine-protein kinase ERECTA"/>
    <property type="match status" value="1"/>
</dbReference>
<evidence type="ECO:0000313" key="15">
    <source>
        <dbReference type="EMBL" id="CAD6256696.1"/>
    </source>
</evidence>
<evidence type="ECO:0000256" key="3">
    <source>
        <dbReference type="ARBA" id="ARBA00022614"/>
    </source>
</evidence>
<keyword evidence="6 13" id="KW-0732">Signal</keyword>
<dbReference type="Gene3D" id="3.80.10.10">
    <property type="entry name" value="Ribonuclease Inhibitor"/>
    <property type="match status" value="2"/>
</dbReference>
<evidence type="ECO:0000256" key="10">
    <source>
        <dbReference type="ARBA" id="ARBA00023180"/>
    </source>
</evidence>
<evidence type="ECO:0000256" key="11">
    <source>
        <dbReference type="SAM" id="MobiDB-lite"/>
    </source>
</evidence>
<sequence length="584" mass="64825">MPHLAAKLMLLIVASFRFFLYSQAATQQLQRASSANDTAGCVPSEQDALLAFKQGITNDSSNLLASWRRDQDCCGWTGVTCNNQTGHVVELDLNSFLLVGQISSSLLSLGYLEHLDLGTNFLQGPNASVFPEFLCSMNNLRHLDLSYIPFSGRVPPLLSNLSNLEYLDLSFTSFFGRIPHQLGNLTSLRHLDLSWMYNSTYSTDVSWLSRLHMLEYVDMSNITLSTVTDFPDVANMIPTLKHIILMNCSLPSANQSIANLNLTKLEELDLSWNYFGHPISSCWFWNVTSIKSLSLDETYLYGSFPDALGRMFSLQHLDFSYNGNAATMTVDLKNLCQLESLYLARSLSSDTSLAFDESQDTFSLVTKHEVLKYGAHGLVYVAGIDLSLNHLAGGIPDEIASLSLLTNINLSSNHLSGKIPKNIGSMKSLESLDVSKNNLSGEIPPSLSDLTYLSYLDVSYNNLTGTIPSGRQLDTLYTENPSMYYGNSGLCGPPLQRNCSGNGTPEHGHGNNQQESEKDSDSAFFYYGLGSGFEMVLLVLFCVLLFKKAWRIAYFLLVDLVHDNAFVFLVVTWSRLARRNTSRN</sequence>
<dbReference type="PANTHER" id="PTHR48063:SF90">
    <property type="entry name" value="OS11G0565920 PROTEIN"/>
    <property type="match status" value="1"/>
</dbReference>
<comment type="similarity">
    <text evidence="2">Belongs to the RLP family.</text>
</comment>